<evidence type="ECO:0000256" key="3">
    <source>
        <dbReference type="ARBA" id="ARBA00022452"/>
    </source>
</evidence>
<evidence type="ECO:0000259" key="12">
    <source>
        <dbReference type="Pfam" id="PF07715"/>
    </source>
</evidence>
<feature type="domain" description="TonB-dependent receptor-like beta-barrel" evidence="11">
    <location>
        <begin position="419"/>
        <end position="977"/>
    </location>
</feature>
<dbReference type="Pfam" id="PF07715">
    <property type="entry name" value="Plug"/>
    <property type="match status" value="1"/>
</dbReference>
<dbReference type="NCBIfam" id="TIGR04057">
    <property type="entry name" value="SusC_RagA_signa"/>
    <property type="match status" value="1"/>
</dbReference>
<keyword evidence="7 8" id="KW-0998">Cell outer membrane</keyword>
<feature type="chain" id="PRO_5045537342" evidence="10">
    <location>
        <begin position="21"/>
        <end position="1026"/>
    </location>
</feature>
<comment type="subcellular location">
    <subcellularLocation>
        <location evidence="1 8">Cell outer membrane</location>
        <topology evidence="1 8">Multi-pass membrane protein</topology>
    </subcellularLocation>
</comment>
<keyword evidence="14" id="KW-1185">Reference proteome</keyword>
<dbReference type="EMBL" id="JBHUON010000032">
    <property type="protein sequence ID" value="MFD2866700.1"/>
    <property type="molecule type" value="Genomic_DNA"/>
</dbReference>
<dbReference type="InterPro" id="IPR012910">
    <property type="entry name" value="Plug_dom"/>
</dbReference>
<dbReference type="InterPro" id="IPR037066">
    <property type="entry name" value="Plug_dom_sf"/>
</dbReference>
<reference evidence="14" key="1">
    <citation type="journal article" date="2019" name="Int. J. Syst. Evol. Microbiol.">
        <title>The Global Catalogue of Microorganisms (GCM) 10K type strain sequencing project: providing services to taxonomists for standard genome sequencing and annotation.</title>
        <authorList>
            <consortium name="The Broad Institute Genomics Platform"/>
            <consortium name="The Broad Institute Genome Sequencing Center for Infectious Disease"/>
            <person name="Wu L."/>
            <person name="Ma J."/>
        </authorList>
    </citation>
    <scope>NUCLEOTIDE SEQUENCE [LARGE SCALE GENOMIC DNA]</scope>
    <source>
        <strain evidence="14">KCTC 52232</strain>
    </source>
</reference>
<dbReference type="Gene3D" id="2.60.40.1120">
    <property type="entry name" value="Carboxypeptidase-like, regulatory domain"/>
    <property type="match status" value="1"/>
</dbReference>
<name>A0ABW5XUT5_9SPHI</name>
<dbReference type="InterPro" id="IPR008969">
    <property type="entry name" value="CarboxyPept-like_regulatory"/>
</dbReference>
<evidence type="ECO:0000259" key="11">
    <source>
        <dbReference type="Pfam" id="PF00593"/>
    </source>
</evidence>
<proteinExistence type="inferred from homology"/>
<dbReference type="Gene3D" id="2.170.130.10">
    <property type="entry name" value="TonB-dependent receptor, plug domain"/>
    <property type="match status" value="1"/>
</dbReference>
<feature type="signal peptide" evidence="10">
    <location>
        <begin position="1"/>
        <end position="20"/>
    </location>
</feature>
<dbReference type="Gene3D" id="2.40.170.20">
    <property type="entry name" value="TonB-dependent receptor, beta-barrel domain"/>
    <property type="match status" value="1"/>
</dbReference>
<accession>A0ABW5XUT5</accession>
<protein>
    <submittedName>
        <fullName evidence="13">SusC/RagA family TonB-linked outer membrane protein</fullName>
    </submittedName>
</protein>
<dbReference type="SUPFAM" id="SSF49464">
    <property type="entry name" value="Carboxypeptidase regulatory domain-like"/>
    <property type="match status" value="1"/>
</dbReference>
<evidence type="ECO:0000313" key="13">
    <source>
        <dbReference type="EMBL" id="MFD2866700.1"/>
    </source>
</evidence>
<dbReference type="RefSeq" id="WP_377130343.1">
    <property type="nucleotide sequence ID" value="NZ_JBHUHN010000001.1"/>
</dbReference>
<evidence type="ECO:0000256" key="7">
    <source>
        <dbReference type="ARBA" id="ARBA00023237"/>
    </source>
</evidence>
<evidence type="ECO:0000256" key="2">
    <source>
        <dbReference type="ARBA" id="ARBA00022448"/>
    </source>
</evidence>
<evidence type="ECO:0000313" key="14">
    <source>
        <dbReference type="Proteomes" id="UP001597601"/>
    </source>
</evidence>
<evidence type="ECO:0000256" key="6">
    <source>
        <dbReference type="ARBA" id="ARBA00023136"/>
    </source>
</evidence>
<keyword evidence="4 8" id="KW-0812">Transmembrane</keyword>
<evidence type="ECO:0000256" key="8">
    <source>
        <dbReference type="PROSITE-ProRule" id="PRU01360"/>
    </source>
</evidence>
<evidence type="ECO:0000256" key="5">
    <source>
        <dbReference type="ARBA" id="ARBA00023077"/>
    </source>
</evidence>
<dbReference type="InterPro" id="IPR023996">
    <property type="entry name" value="TonB-dep_OMP_SusC/RagA"/>
</dbReference>
<keyword evidence="5 9" id="KW-0798">TonB box</keyword>
<dbReference type="InterPro" id="IPR023997">
    <property type="entry name" value="TonB-dep_OMP_SusC/RagA_CS"/>
</dbReference>
<evidence type="ECO:0000256" key="10">
    <source>
        <dbReference type="SAM" id="SignalP"/>
    </source>
</evidence>
<keyword evidence="6 8" id="KW-0472">Membrane</keyword>
<keyword evidence="3 8" id="KW-1134">Transmembrane beta strand</keyword>
<dbReference type="InterPro" id="IPR000531">
    <property type="entry name" value="Beta-barrel_TonB"/>
</dbReference>
<keyword evidence="10" id="KW-0732">Signal</keyword>
<comment type="caution">
    <text evidence="13">The sequence shown here is derived from an EMBL/GenBank/DDBJ whole genome shotgun (WGS) entry which is preliminary data.</text>
</comment>
<dbReference type="SUPFAM" id="SSF56935">
    <property type="entry name" value="Porins"/>
    <property type="match status" value="1"/>
</dbReference>
<gene>
    <name evidence="13" type="ORF">ACFSYC_18540</name>
</gene>
<evidence type="ECO:0000256" key="9">
    <source>
        <dbReference type="RuleBase" id="RU003357"/>
    </source>
</evidence>
<dbReference type="InterPro" id="IPR036942">
    <property type="entry name" value="Beta-barrel_TonB_sf"/>
</dbReference>
<dbReference type="Proteomes" id="UP001597601">
    <property type="component" value="Unassembled WGS sequence"/>
</dbReference>
<sequence length="1026" mass="112752">MKKQIIYSLLLILLSLQVMAQSKITGKVTDAKDGSGLPGVTVAVKGVPGGTQTDVNGSYSLDVANPATAVLVFTYLGYASQEMPAAGKTAIDIKLAESAKAIDEVVVIGYGTARKSDLTGAISSVKSDRLNDRPVPNVTQALQGKAAGVDVSVNSNAPGAPAKVRIRGIGSIATNVDPLYVVDGVIGVDINTINPNDIASIEIQKDATSTAIFGVRGANGVIIVTTKRGRTDGTTSIGYEFNGNISENYRSMPTLNSRQFIDVYNQSFANGAKFDPTGAIQLPPKALNYANYPLLFDVNNNPLYDTNWEKETWKPAFSQNHQLNIQGGTEKSQYSMSLGYLDQKGLAPTSAFKRFSVKMTMDNEVKSWLRVGGNINVVNSRQRMVTDGNGGLNVPRSVIESVPIIPIRYPNGTYAGSFDVAGQEGIPNPIHIANDRYTLNNTLQALGNIYFNFKISNELEFKTDFSGYLTGRKNNFYAGQTLQHLSADQGGIANINSNTEIYWQSENYLTWNKKINDQNRFTALLGFSINKRNYENVRAETQNFISDFSSFNNLAAGSLRSASESTRDENQIDSVFGRFSYTLQEKYLFTATGRIDGSSKFGPNQKFAFFPSAGFGWRLSQEEFLKDNTTISNLKLRVSAGITGNQEFASYRSLPQFSTGQTPQNGAAVISLRPGYLGNPDLNWEKTTQYDAGLELGLFGGRINLDFDYYNRTTNDLLLQTPTPLSAGLVTANVYQNVGSVRNSGIELTLNTVNVKSDNFTWSTSFLVTANKNKVLKLNNGNADIFPGPNFLGQNYVLRVGYPIGSFYGQTRLGTYGDSPSETALAASRGFKPGDRKYLYNADGTPNLSVIGNAYPKWTGNFNSTMNYKNWDFSFDIRFVQGVNTAANFKHAAEDRQTIANSLATVLNGWTPSNQNTMISQVRNYRYAQDSKFDTWWVEDGSFIRGQNFILGYSFDNELVKKLNMNRLRVYAGVQNLFIITKYTGYDPEVDTYNSGFGSNSNLSQGLDFYSVPRPRIWNLGVQVGF</sequence>
<evidence type="ECO:0000256" key="4">
    <source>
        <dbReference type="ARBA" id="ARBA00022692"/>
    </source>
</evidence>
<evidence type="ECO:0000256" key="1">
    <source>
        <dbReference type="ARBA" id="ARBA00004571"/>
    </source>
</evidence>
<dbReference type="InterPro" id="IPR039426">
    <property type="entry name" value="TonB-dep_rcpt-like"/>
</dbReference>
<keyword evidence="2 8" id="KW-0813">Transport</keyword>
<dbReference type="Pfam" id="PF13715">
    <property type="entry name" value="CarbopepD_reg_2"/>
    <property type="match status" value="1"/>
</dbReference>
<dbReference type="Pfam" id="PF00593">
    <property type="entry name" value="TonB_dep_Rec_b-barrel"/>
    <property type="match status" value="1"/>
</dbReference>
<dbReference type="PROSITE" id="PS52016">
    <property type="entry name" value="TONB_DEPENDENT_REC_3"/>
    <property type="match status" value="1"/>
</dbReference>
<feature type="domain" description="TonB-dependent receptor plug" evidence="12">
    <location>
        <begin position="115"/>
        <end position="221"/>
    </location>
</feature>
<organism evidence="13 14">
    <name type="scientific">Mucilaginibacter antarcticus</name>
    <dbReference type="NCBI Taxonomy" id="1855725"/>
    <lineage>
        <taxon>Bacteria</taxon>
        <taxon>Pseudomonadati</taxon>
        <taxon>Bacteroidota</taxon>
        <taxon>Sphingobacteriia</taxon>
        <taxon>Sphingobacteriales</taxon>
        <taxon>Sphingobacteriaceae</taxon>
        <taxon>Mucilaginibacter</taxon>
    </lineage>
</organism>
<comment type="similarity">
    <text evidence="8 9">Belongs to the TonB-dependent receptor family.</text>
</comment>
<dbReference type="NCBIfam" id="TIGR04056">
    <property type="entry name" value="OMP_RagA_SusC"/>
    <property type="match status" value="1"/>
</dbReference>